<dbReference type="SMART" id="SM00530">
    <property type="entry name" value="HTH_XRE"/>
    <property type="match status" value="1"/>
</dbReference>
<dbReference type="PANTHER" id="PTHR46558">
    <property type="entry name" value="TRACRIPTIONAL REGULATORY PROTEIN-RELATED-RELATED"/>
    <property type="match status" value="1"/>
</dbReference>
<evidence type="ECO:0000256" key="1">
    <source>
        <dbReference type="ARBA" id="ARBA00023125"/>
    </source>
</evidence>
<organism evidence="3 4">
    <name type="scientific">Terasakiella brassicae</name>
    <dbReference type="NCBI Taxonomy" id="1634917"/>
    <lineage>
        <taxon>Bacteria</taxon>
        <taxon>Pseudomonadati</taxon>
        <taxon>Pseudomonadota</taxon>
        <taxon>Alphaproteobacteria</taxon>
        <taxon>Rhodospirillales</taxon>
        <taxon>Terasakiellaceae</taxon>
        <taxon>Terasakiella</taxon>
    </lineage>
</organism>
<dbReference type="Gene3D" id="1.10.260.40">
    <property type="entry name" value="lambda repressor-like DNA-binding domains"/>
    <property type="match status" value="1"/>
</dbReference>
<evidence type="ECO:0000313" key="3">
    <source>
        <dbReference type="EMBL" id="GGF72997.1"/>
    </source>
</evidence>
<keyword evidence="4" id="KW-1185">Reference proteome</keyword>
<comment type="caution">
    <text evidence="3">The sequence shown here is derived from an EMBL/GenBank/DDBJ whole genome shotgun (WGS) entry which is preliminary data.</text>
</comment>
<dbReference type="AlphaFoldDB" id="A0A917C6L1"/>
<dbReference type="Pfam" id="PF01381">
    <property type="entry name" value="HTH_3"/>
    <property type="match status" value="1"/>
</dbReference>
<sequence>MSQDPQGPNPINLGIGRRLRLKREIAGLTQSALGQKIDVSRIKIGQYESGQIPIPASKLFLLAQVFNVNVNYFFKADDQTPALAEFEDIDPLLNKLSISLLKDFEQLDQPEVRQSLAAVMERAAELLNENNKNTK</sequence>
<reference evidence="3" key="1">
    <citation type="journal article" date="2014" name="Int. J. Syst. Evol. Microbiol.">
        <title>Complete genome sequence of Corynebacterium casei LMG S-19264T (=DSM 44701T), isolated from a smear-ripened cheese.</title>
        <authorList>
            <consortium name="US DOE Joint Genome Institute (JGI-PGF)"/>
            <person name="Walter F."/>
            <person name="Albersmeier A."/>
            <person name="Kalinowski J."/>
            <person name="Ruckert C."/>
        </authorList>
    </citation>
    <scope>NUCLEOTIDE SEQUENCE</scope>
    <source>
        <strain evidence="3">CGMCC 1.15254</strain>
    </source>
</reference>
<gene>
    <name evidence="3" type="ORF">GCM10011332_28740</name>
</gene>
<dbReference type="SUPFAM" id="SSF47413">
    <property type="entry name" value="lambda repressor-like DNA-binding domains"/>
    <property type="match status" value="1"/>
</dbReference>
<evidence type="ECO:0000313" key="4">
    <source>
        <dbReference type="Proteomes" id="UP000632498"/>
    </source>
</evidence>
<dbReference type="GO" id="GO:0003677">
    <property type="term" value="F:DNA binding"/>
    <property type="evidence" value="ECO:0007669"/>
    <property type="project" value="UniProtKB-KW"/>
</dbReference>
<dbReference type="InterPro" id="IPR010982">
    <property type="entry name" value="Lambda_DNA-bd_dom_sf"/>
</dbReference>
<dbReference type="PANTHER" id="PTHR46558:SF4">
    <property type="entry name" value="DNA-BIDING PHAGE PROTEIN"/>
    <property type="match status" value="1"/>
</dbReference>
<keyword evidence="1" id="KW-0238">DNA-binding</keyword>
<dbReference type="EMBL" id="BMHV01000026">
    <property type="protein sequence ID" value="GGF72997.1"/>
    <property type="molecule type" value="Genomic_DNA"/>
</dbReference>
<accession>A0A917C6L1</accession>
<name>A0A917C6L1_9PROT</name>
<proteinExistence type="predicted"/>
<evidence type="ECO:0000259" key="2">
    <source>
        <dbReference type="PROSITE" id="PS50943"/>
    </source>
</evidence>
<reference evidence="3" key="2">
    <citation type="submission" date="2020-09" db="EMBL/GenBank/DDBJ databases">
        <authorList>
            <person name="Sun Q."/>
            <person name="Zhou Y."/>
        </authorList>
    </citation>
    <scope>NUCLEOTIDE SEQUENCE</scope>
    <source>
        <strain evidence="3">CGMCC 1.15254</strain>
    </source>
</reference>
<dbReference type="CDD" id="cd00093">
    <property type="entry name" value="HTH_XRE"/>
    <property type="match status" value="1"/>
</dbReference>
<feature type="domain" description="HTH cro/C1-type" evidence="2">
    <location>
        <begin position="19"/>
        <end position="73"/>
    </location>
</feature>
<dbReference type="PROSITE" id="PS50943">
    <property type="entry name" value="HTH_CROC1"/>
    <property type="match status" value="1"/>
</dbReference>
<dbReference type="RefSeq" id="WP_188666512.1">
    <property type="nucleotide sequence ID" value="NZ_BMHV01000026.1"/>
</dbReference>
<dbReference type="InterPro" id="IPR001387">
    <property type="entry name" value="Cro/C1-type_HTH"/>
</dbReference>
<protein>
    <submittedName>
        <fullName evidence="3">Transcriptional regulator</fullName>
    </submittedName>
</protein>
<dbReference type="Proteomes" id="UP000632498">
    <property type="component" value="Unassembled WGS sequence"/>
</dbReference>